<keyword evidence="2" id="KW-1185">Reference proteome</keyword>
<dbReference type="AlphaFoldDB" id="A0A834KJJ1"/>
<reference evidence="1" key="1">
    <citation type="journal article" date="2020" name="G3 (Bethesda)">
        <title>High-Quality Assemblies for Three Invasive Social Wasps from the &lt;i&gt;Vespula&lt;/i&gt; Genus.</title>
        <authorList>
            <person name="Harrop T.W.R."/>
            <person name="Guhlin J."/>
            <person name="McLaughlin G.M."/>
            <person name="Permina E."/>
            <person name="Stockwell P."/>
            <person name="Gilligan J."/>
            <person name="Le Lec M.F."/>
            <person name="Gruber M.A.M."/>
            <person name="Quinn O."/>
            <person name="Lovegrove M."/>
            <person name="Duncan E.J."/>
            <person name="Remnant E.J."/>
            <person name="Van Eeckhoven J."/>
            <person name="Graham B."/>
            <person name="Knapp R.A."/>
            <person name="Langford K.W."/>
            <person name="Kronenberg Z."/>
            <person name="Press M.O."/>
            <person name="Eacker S.M."/>
            <person name="Wilson-Rankin E.E."/>
            <person name="Purcell J."/>
            <person name="Lester P.J."/>
            <person name="Dearden P.K."/>
        </authorList>
    </citation>
    <scope>NUCLEOTIDE SEQUENCE</scope>
    <source>
        <strain evidence="1">Marl-1</strain>
    </source>
</reference>
<name>A0A834KJJ1_VESVU</name>
<dbReference type="Proteomes" id="UP000614350">
    <property type="component" value="Unassembled WGS sequence"/>
</dbReference>
<sequence>MNDAIAVCFKPPYKDKKNLSLSETNMAIIVEFNFQFPAYYPGLAGRHGIFWDSPVIPSGKVGPSKGAKRINSSAVTTFPICLYEFFLVKIAVEAEWFYPSSQNFKKYPRIEDESDFRGTLL</sequence>
<gene>
    <name evidence="1" type="ORF">HZH66_002400</name>
</gene>
<evidence type="ECO:0000313" key="2">
    <source>
        <dbReference type="Proteomes" id="UP000614350"/>
    </source>
</evidence>
<accession>A0A834KJJ1</accession>
<proteinExistence type="predicted"/>
<dbReference type="EMBL" id="JACSEA010000002">
    <property type="protein sequence ID" value="KAF7407863.1"/>
    <property type="molecule type" value="Genomic_DNA"/>
</dbReference>
<protein>
    <submittedName>
        <fullName evidence="1">Uncharacterized protein</fullName>
    </submittedName>
</protein>
<comment type="caution">
    <text evidence="1">The sequence shown here is derived from an EMBL/GenBank/DDBJ whole genome shotgun (WGS) entry which is preliminary data.</text>
</comment>
<evidence type="ECO:0000313" key="1">
    <source>
        <dbReference type="EMBL" id="KAF7407863.1"/>
    </source>
</evidence>
<organism evidence="1 2">
    <name type="scientific">Vespula vulgaris</name>
    <name type="common">Yellow jacket</name>
    <name type="synonym">Wasp</name>
    <dbReference type="NCBI Taxonomy" id="7454"/>
    <lineage>
        <taxon>Eukaryota</taxon>
        <taxon>Metazoa</taxon>
        <taxon>Ecdysozoa</taxon>
        <taxon>Arthropoda</taxon>
        <taxon>Hexapoda</taxon>
        <taxon>Insecta</taxon>
        <taxon>Pterygota</taxon>
        <taxon>Neoptera</taxon>
        <taxon>Endopterygota</taxon>
        <taxon>Hymenoptera</taxon>
        <taxon>Apocrita</taxon>
        <taxon>Aculeata</taxon>
        <taxon>Vespoidea</taxon>
        <taxon>Vespidae</taxon>
        <taxon>Vespinae</taxon>
        <taxon>Vespula</taxon>
    </lineage>
</organism>